<evidence type="ECO:0000313" key="5">
    <source>
        <dbReference type="EMBL" id="WPG97745.1"/>
    </source>
</evidence>
<keyword evidence="1 3" id="KW-0732">Signal</keyword>
<evidence type="ECO:0000256" key="2">
    <source>
        <dbReference type="SAM" id="MobiDB-lite"/>
    </source>
</evidence>
<keyword evidence="6" id="KW-1185">Reference proteome</keyword>
<dbReference type="PANTHER" id="PTHR40633">
    <property type="entry name" value="MATRIX PROTEIN, PUTATIVE (AFU_ORTHOLOGUE AFUA_8G05410)-RELATED"/>
    <property type="match status" value="1"/>
</dbReference>
<accession>A0AAQ3M0T7</accession>
<gene>
    <name evidence="5" type="ORF">R9X50_00052600</name>
</gene>
<organism evidence="5 6">
    <name type="scientific">Acrodontium crateriforme</name>
    <dbReference type="NCBI Taxonomy" id="150365"/>
    <lineage>
        <taxon>Eukaryota</taxon>
        <taxon>Fungi</taxon>
        <taxon>Dikarya</taxon>
        <taxon>Ascomycota</taxon>
        <taxon>Pezizomycotina</taxon>
        <taxon>Dothideomycetes</taxon>
        <taxon>Dothideomycetidae</taxon>
        <taxon>Mycosphaerellales</taxon>
        <taxon>Teratosphaeriaceae</taxon>
        <taxon>Acrodontium</taxon>
    </lineage>
</organism>
<evidence type="ECO:0000259" key="4">
    <source>
        <dbReference type="Pfam" id="PF10342"/>
    </source>
</evidence>
<dbReference type="Proteomes" id="UP001303373">
    <property type="component" value="Chromosome 1"/>
</dbReference>
<name>A0AAQ3M0T7_9PEZI</name>
<protein>
    <recommendedName>
        <fullName evidence="4">Yeast cell wall synthesis Kre9/Knh1-like N-terminal domain-containing protein</fullName>
    </recommendedName>
</protein>
<dbReference type="AlphaFoldDB" id="A0AAQ3M0T7"/>
<feature type="domain" description="Yeast cell wall synthesis Kre9/Knh1-like N-terminal" evidence="4">
    <location>
        <begin position="28"/>
        <end position="116"/>
    </location>
</feature>
<sequence length="227" mass="22366">MLFVRSLFLTLGAVAALAQSLPNPFNVPQGNYVNTEAGTDLALSWKPTTQGTVSLVLRSGNAGFLSAGTVIASKIDNTGSYTWSIPKDIVRGASYAIEIVDDADPTQVNYTPQFNINSDVTVASTSMSTVTEGASTTGTASASSMTGSTTSMSMTTSMTTSSGSSSSTGSSSSSGSSSSVTSTQSSSSAAAASSGAGASNASSGNSAPRATAMAGLLGVAGIAAFVL</sequence>
<evidence type="ECO:0000256" key="1">
    <source>
        <dbReference type="ARBA" id="ARBA00022729"/>
    </source>
</evidence>
<dbReference type="InterPro" id="IPR018466">
    <property type="entry name" value="Kre9/Knh1-like_N"/>
</dbReference>
<dbReference type="PANTHER" id="PTHR40633:SF5">
    <property type="entry name" value="ANCHORED PROTEIN, PUTATIVE (AFU_ORTHOLOGUE AFUA_8G04370)-RELATED"/>
    <property type="match status" value="1"/>
</dbReference>
<dbReference type="EMBL" id="CP138580">
    <property type="protein sequence ID" value="WPG97745.1"/>
    <property type="molecule type" value="Genomic_DNA"/>
</dbReference>
<dbReference type="Pfam" id="PF10342">
    <property type="entry name" value="Kre9_KNH"/>
    <property type="match status" value="1"/>
</dbReference>
<dbReference type="InterPro" id="IPR052982">
    <property type="entry name" value="SRP1/TIP1-like"/>
</dbReference>
<reference evidence="5 6" key="1">
    <citation type="submission" date="2023-11" db="EMBL/GenBank/DDBJ databases">
        <title>An acidophilic fungus is an integral part of prey digestion in a carnivorous sundew plant.</title>
        <authorList>
            <person name="Tsai I.J."/>
        </authorList>
    </citation>
    <scope>NUCLEOTIDE SEQUENCE [LARGE SCALE GENOMIC DNA]</scope>
    <source>
        <strain evidence="5">169a</strain>
    </source>
</reference>
<feature type="chain" id="PRO_5042849544" description="Yeast cell wall synthesis Kre9/Knh1-like N-terminal domain-containing protein" evidence="3">
    <location>
        <begin position="19"/>
        <end position="227"/>
    </location>
</feature>
<evidence type="ECO:0000256" key="3">
    <source>
        <dbReference type="SAM" id="SignalP"/>
    </source>
</evidence>
<proteinExistence type="predicted"/>
<feature type="region of interest" description="Disordered" evidence="2">
    <location>
        <begin position="131"/>
        <end position="183"/>
    </location>
</feature>
<evidence type="ECO:0000313" key="6">
    <source>
        <dbReference type="Proteomes" id="UP001303373"/>
    </source>
</evidence>
<feature type="signal peptide" evidence="3">
    <location>
        <begin position="1"/>
        <end position="18"/>
    </location>
</feature>